<comment type="caution">
    <text evidence="2">The sequence shown here is derived from an EMBL/GenBank/DDBJ whole genome shotgun (WGS) entry which is preliminary data.</text>
</comment>
<evidence type="ECO:0000256" key="1">
    <source>
        <dbReference type="SAM" id="Phobius"/>
    </source>
</evidence>
<dbReference type="RefSeq" id="WP_181555485.1">
    <property type="nucleotide sequence ID" value="NZ_JACDUT010000003.1"/>
</dbReference>
<dbReference type="Proteomes" id="UP000523087">
    <property type="component" value="Unassembled WGS sequence"/>
</dbReference>
<dbReference type="EMBL" id="JACDUT010000003">
    <property type="protein sequence ID" value="MBA2874599.1"/>
    <property type="molecule type" value="Genomic_DNA"/>
</dbReference>
<gene>
    <name evidence="2" type="ORF">HNR31_001369</name>
</gene>
<name>A0A7W0BZY5_9BACL</name>
<feature type="transmembrane region" description="Helical" evidence="1">
    <location>
        <begin position="193"/>
        <end position="216"/>
    </location>
</feature>
<keyword evidence="3" id="KW-1185">Reference proteome</keyword>
<evidence type="ECO:0000313" key="2">
    <source>
        <dbReference type="EMBL" id="MBA2874599.1"/>
    </source>
</evidence>
<keyword evidence="1" id="KW-1133">Transmembrane helix</keyword>
<accession>A0A7W0BZY5</accession>
<feature type="transmembrane region" description="Helical" evidence="1">
    <location>
        <begin position="29"/>
        <end position="52"/>
    </location>
</feature>
<proteinExistence type="predicted"/>
<reference evidence="2 3" key="1">
    <citation type="submission" date="2020-07" db="EMBL/GenBank/DDBJ databases">
        <title>Genomic Encyclopedia of Type Strains, Phase IV (KMG-IV): sequencing the most valuable type-strain genomes for metagenomic binning, comparative biology and taxonomic classification.</title>
        <authorList>
            <person name="Goeker M."/>
        </authorList>
    </citation>
    <scope>NUCLEOTIDE SEQUENCE [LARGE SCALE GENOMIC DNA]</scope>
    <source>
        <strain evidence="2 3">DSM 15730</strain>
    </source>
</reference>
<dbReference type="AlphaFoldDB" id="A0A7W0BZY5"/>
<evidence type="ECO:0000313" key="3">
    <source>
        <dbReference type="Proteomes" id="UP000523087"/>
    </source>
</evidence>
<keyword evidence="1" id="KW-0472">Membrane</keyword>
<evidence type="ECO:0008006" key="4">
    <source>
        <dbReference type="Google" id="ProtNLM"/>
    </source>
</evidence>
<keyword evidence="1" id="KW-0812">Transmembrane</keyword>
<feature type="transmembrane region" description="Helical" evidence="1">
    <location>
        <begin position="73"/>
        <end position="103"/>
    </location>
</feature>
<feature type="transmembrane region" description="Helical" evidence="1">
    <location>
        <begin position="160"/>
        <end position="181"/>
    </location>
</feature>
<protein>
    <recommendedName>
        <fullName evidence="4">Yip1 domain-containing protein</fullName>
    </recommendedName>
</protein>
<organism evidence="2 3">
    <name type="scientific">Thermaerobacillus caldiproteolyticus</name>
    <dbReference type="NCBI Taxonomy" id="247480"/>
    <lineage>
        <taxon>Bacteria</taxon>
        <taxon>Bacillati</taxon>
        <taxon>Bacillota</taxon>
        <taxon>Bacilli</taxon>
        <taxon>Bacillales</taxon>
        <taxon>Anoxybacillaceae</taxon>
        <taxon>Thermaerobacillus</taxon>
    </lineage>
</organism>
<sequence>MFQVRLWHGIRQPYTTFTQLHESEDVTGFFGRVIILAVFSAFLSGLGIYMGLDTEMFTTLIGKVSDDRIETMKLIFAIGSIGNGIAAPMLSMYIASLLIWLILRGKVEFYKIITIELYVMFLDIIEKVLFLIFRLLTGANAYSSPFGLGVIAQLASNHPFFIHFMNSITIFFAWSAVIQIIALRICSSLSSRIVSVIVLAVHLFINLISSLIFFMIQQ</sequence>